<keyword evidence="4" id="KW-1185">Reference proteome</keyword>
<evidence type="ECO:0000313" key="4">
    <source>
        <dbReference type="Proteomes" id="UP000256779"/>
    </source>
</evidence>
<organism evidence="3 4">
    <name type="scientific">Marinoscillum furvescens DSM 4134</name>
    <dbReference type="NCBI Taxonomy" id="1122208"/>
    <lineage>
        <taxon>Bacteria</taxon>
        <taxon>Pseudomonadati</taxon>
        <taxon>Bacteroidota</taxon>
        <taxon>Cytophagia</taxon>
        <taxon>Cytophagales</taxon>
        <taxon>Reichenbachiellaceae</taxon>
        <taxon>Marinoscillum</taxon>
    </lineage>
</organism>
<protein>
    <submittedName>
        <fullName evidence="3">Putative Zn-dependent peptidase</fullName>
    </submittedName>
</protein>
<evidence type="ECO:0000259" key="1">
    <source>
        <dbReference type="Pfam" id="PF00675"/>
    </source>
</evidence>
<dbReference type="Pfam" id="PF05193">
    <property type="entry name" value="Peptidase_M16_C"/>
    <property type="match status" value="1"/>
</dbReference>
<dbReference type="InterPro" id="IPR011249">
    <property type="entry name" value="Metalloenz_LuxS/M16"/>
</dbReference>
<dbReference type="OrthoDB" id="9811314at2"/>
<sequence length="418" mass="47639">MPDRTKAPESSVIDLPNLPALQTVHLPCGLDLHLLNQGQQPVVLFEMVVPLGRWEEPSAGLAYYLFKMLTEGTPTKSSEEIASFFDFYGSHLEITPTLDAVNIKLYALNKFFPELVKFLTDLLTESSFPKREFETLKQIRIEQIRQQYSRNNAFASLKFRELLFGAEHPYGLMISEEQARKTQRDDLLNHKNLLCTQPLLFITGMVGEDEIKAVESAFEGFPQTPTPSKRTAFTNTGKSQTITREDSTQASLRIGKTTINRHHEDIHKLKVANELLGGFFGSRLMKNIREEKGLTYGIHSSFLHLHHASYWCIGSELLRDKVTLGQEEIQKEITKLQQSPPEQEEFSMVINYMKGKFLSSFDSPFSAHGLIKSLKLAQLPESYFMDFFDTLQNIKPEDISLMASRHFNQDDITTLVVV</sequence>
<dbReference type="AlphaFoldDB" id="A0A3D9L536"/>
<comment type="caution">
    <text evidence="3">The sequence shown here is derived from an EMBL/GenBank/DDBJ whole genome shotgun (WGS) entry which is preliminary data.</text>
</comment>
<dbReference type="InterPro" id="IPR011765">
    <property type="entry name" value="Pept_M16_N"/>
</dbReference>
<dbReference type="Pfam" id="PF00675">
    <property type="entry name" value="Peptidase_M16"/>
    <property type="match status" value="1"/>
</dbReference>
<dbReference type="PANTHER" id="PTHR11851">
    <property type="entry name" value="METALLOPROTEASE"/>
    <property type="match status" value="1"/>
</dbReference>
<dbReference type="GO" id="GO:0046872">
    <property type="term" value="F:metal ion binding"/>
    <property type="evidence" value="ECO:0007669"/>
    <property type="project" value="InterPro"/>
</dbReference>
<dbReference type="InterPro" id="IPR007863">
    <property type="entry name" value="Peptidase_M16_C"/>
</dbReference>
<dbReference type="PANTHER" id="PTHR11851:SF224">
    <property type="entry name" value="PROCESSING PROTEASE"/>
    <property type="match status" value="1"/>
</dbReference>
<name>A0A3D9L536_MARFU</name>
<dbReference type="Gene3D" id="3.30.830.10">
    <property type="entry name" value="Metalloenzyme, LuxS/M16 peptidase-like"/>
    <property type="match status" value="2"/>
</dbReference>
<evidence type="ECO:0000259" key="2">
    <source>
        <dbReference type="Pfam" id="PF05193"/>
    </source>
</evidence>
<gene>
    <name evidence="3" type="ORF">C7460_10721</name>
</gene>
<dbReference type="EMBL" id="QREG01000007">
    <property type="protein sequence ID" value="RED99739.1"/>
    <property type="molecule type" value="Genomic_DNA"/>
</dbReference>
<dbReference type="Proteomes" id="UP000256779">
    <property type="component" value="Unassembled WGS sequence"/>
</dbReference>
<dbReference type="RefSeq" id="WP_115867766.1">
    <property type="nucleotide sequence ID" value="NZ_QREG01000007.1"/>
</dbReference>
<dbReference type="InterPro" id="IPR050361">
    <property type="entry name" value="MPP/UQCRC_Complex"/>
</dbReference>
<dbReference type="SUPFAM" id="SSF63411">
    <property type="entry name" value="LuxS/MPP-like metallohydrolase"/>
    <property type="match status" value="2"/>
</dbReference>
<feature type="domain" description="Peptidase M16 N-terminal" evidence="1">
    <location>
        <begin position="39"/>
        <end position="146"/>
    </location>
</feature>
<evidence type="ECO:0000313" key="3">
    <source>
        <dbReference type="EMBL" id="RED99739.1"/>
    </source>
</evidence>
<accession>A0A3D9L536</accession>
<proteinExistence type="predicted"/>
<feature type="domain" description="Peptidase M16 C-terminal" evidence="2">
    <location>
        <begin position="200"/>
        <end position="351"/>
    </location>
</feature>
<reference evidence="3 4" key="1">
    <citation type="submission" date="2018-07" db="EMBL/GenBank/DDBJ databases">
        <title>Genomic Encyclopedia of Type Strains, Phase IV (KMG-IV): sequencing the most valuable type-strain genomes for metagenomic binning, comparative biology and taxonomic classification.</title>
        <authorList>
            <person name="Goeker M."/>
        </authorList>
    </citation>
    <scope>NUCLEOTIDE SEQUENCE [LARGE SCALE GENOMIC DNA]</scope>
    <source>
        <strain evidence="3 4">DSM 4134</strain>
    </source>
</reference>